<dbReference type="Proteomes" id="UP000516052">
    <property type="component" value="Chromosome"/>
</dbReference>
<dbReference type="KEGG" id="sroi:IAG44_03280"/>
<keyword evidence="6 8" id="KW-1133">Transmembrane helix</keyword>
<keyword evidence="4 8" id="KW-0812">Transmembrane</keyword>
<keyword evidence="7 8" id="KW-0472">Membrane</keyword>
<reference evidence="10 11" key="1">
    <citation type="submission" date="2020-08" db="EMBL/GenBank/DDBJ databases">
        <title>A novel species.</title>
        <authorList>
            <person name="Gao J."/>
        </authorList>
    </citation>
    <scope>NUCLEOTIDE SEQUENCE [LARGE SCALE GENOMIC DNA]</scope>
    <source>
        <strain evidence="10 11">CRXT-G-22</strain>
    </source>
</reference>
<dbReference type="EMBL" id="CP060828">
    <property type="protein sequence ID" value="QNP68590.1"/>
    <property type="molecule type" value="Genomic_DNA"/>
</dbReference>
<evidence type="ECO:0000256" key="3">
    <source>
        <dbReference type="ARBA" id="ARBA00022475"/>
    </source>
</evidence>
<dbReference type="NCBIfam" id="TIGR03003">
    <property type="entry name" value="ectoine_ehuD"/>
    <property type="match status" value="1"/>
</dbReference>
<evidence type="ECO:0000313" key="11">
    <source>
        <dbReference type="Proteomes" id="UP000516052"/>
    </source>
</evidence>
<dbReference type="GO" id="GO:0043190">
    <property type="term" value="C:ATP-binding cassette (ABC) transporter complex"/>
    <property type="evidence" value="ECO:0007669"/>
    <property type="project" value="InterPro"/>
</dbReference>
<dbReference type="RefSeq" id="WP_187745629.1">
    <property type="nucleotide sequence ID" value="NZ_CP060828.1"/>
</dbReference>
<evidence type="ECO:0000259" key="9">
    <source>
        <dbReference type="PROSITE" id="PS50928"/>
    </source>
</evidence>
<protein>
    <submittedName>
        <fullName evidence="10">Ectoine/hydroxyectoine ABC transporter permease subunit EhuD</fullName>
    </submittedName>
</protein>
<evidence type="ECO:0000256" key="1">
    <source>
        <dbReference type="ARBA" id="ARBA00004651"/>
    </source>
</evidence>
<accession>A0A7H0I724</accession>
<gene>
    <name evidence="10" type="primary">ehuD</name>
    <name evidence="10" type="ORF">IAG44_03280</name>
</gene>
<dbReference type="PANTHER" id="PTHR30614">
    <property type="entry name" value="MEMBRANE COMPONENT OF AMINO ACID ABC TRANSPORTER"/>
    <property type="match status" value="1"/>
</dbReference>
<keyword evidence="11" id="KW-1185">Reference proteome</keyword>
<dbReference type="Pfam" id="PF00528">
    <property type="entry name" value="BPD_transp_1"/>
    <property type="match status" value="1"/>
</dbReference>
<keyword evidence="2 8" id="KW-0813">Transport</keyword>
<evidence type="ECO:0000313" key="10">
    <source>
        <dbReference type="EMBL" id="QNP68590.1"/>
    </source>
</evidence>
<dbReference type="AlphaFoldDB" id="A0A7H0I724"/>
<dbReference type="PANTHER" id="PTHR30614:SF0">
    <property type="entry name" value="L-CYSTINE TRANSPORT SYSTEM PERMEASE PROTEIN TCYL"/>
    <property type="match status" value="1"/>
</dbReference>
<feature type="transmembrane region" description="Helical" evidence="8">
    <location>
        <begin position="25"/>
        <end position="45"/>
    </location>
</feature>
<dbReference type="NCBIfam" id="TIGR01726">
    <property type="entry name" value="HEQRo_perm_3TM"/>
    <property type="match status" value="1"/>
</dbReference>
<organism evidence="10 11">
    <name type="scientific">Streptomyces roseirectus</name>
    <dbReference type="NCBI Taxonomy" id="2768066"/>
    <lineage>
        <taxon>Bacteria</taxon>
        <taxon>Bacillati</taxon>
        <taxon>Actinomycetota</taxon>
        <taxon>Actinomycetes</taxon>
        <taxon>Kitasatosporales</taxon>
        <taxon>Streptomycetaceae</taxon>
        <taxon>Streptomyces</taxon>
    </lineage>
</organism>
<proteinExistence type="inferred from homology"/>
<dbReference type="PROSITE" id="PS50928">
    <property type="entry name" value="ABC_TM1"/>
    <property type="match status" value="1"/>
</dbReference>
<evidence type="ECO:0000256" key="8">
    <source>
        <dbReference type="RuleBase" id="RU363032"/>
    </source>
</evidence>
<feature type="transmembrane region" description="Helical" evidence="8">
    <location>
        <begin position="186"/>
        <end position="205"/>
    </location>
</feature>
<dbReference type="GO" id="GO:0006865">
    <property type="term" value="P:amino acid transport"/>
    <property type="evidence" value="ECO:0007669"/>
    <property type="project" value="UniProtKB-KW"/>
</dbReference>
<keyword evidence="3" id="KW-1003">Cell membrane</keyword>
<dbReference type="SUPFAM" id="SSF161098">
    <property type="entry name" value="MetI-like"/>
    <property type="match status" value="1"/>
</dbReference>
<comment type="subcellular location">
    <subcellularLocation>
        <location evidence="1 8">Cell membrane</location>
        <topology evidence="1 8">Multi-pass membrane protein</topology>
    </subcellularLocation>
</comment>
<comment type="similarity">
    <text evidence="8">Belongs to the binding-protein-dependent transport system permease family.</text>
</comment>
<dbReference type="Gene3D" id="1.10.3720.10">
    <property type="entry name" value="MetI-like"/>
    <property type="match status" value="1"/>
</dbReference>
<feature type="domain" description="ABC transmembrane type-1" evidence="9">
    <location>
        <begin position="21"/>
        <end position="205"/>
    </location>
</feature>
<evidence type="ECO:0000256" key="7">
    <source>
        <dbReference type="ARBA" id="ARBA00023136"/>
    </source>
</evidence>
<keyword evidence="5" id="KW-0029">Amino-acid transport</keyword>
<dbReference type="InterPro" id="IPR010065">
    <property type="entry name" value="AA_ABC_transptr_permease_3TM"/>
</dbReference>
<evidence type="ECO:0000256" key="4">
    <source>
        <dbReference type="ARBA" id="ARBA00022692"/>
    </source>
</evidence>
<evidence type="ECO:0000256" key="2">
    <source>
        <dbReference type="ARBA" id="ARBA00022448"/>
    </source>
</evidence>
<dbReference type="InterPro" id="IPR043429">
    <property type="entry name" value="ArtM/GltK/GlnP/TcyL/YhdX-like"/>
</dbReference>
<name>A0A7H0I724_9ACTN</name>
<dbReference type="GO" id="GO:0022857">
    <property type="term" value="F:transmembrane transporter activity"/>
    <property type="evidence" value="ECO:0007669"/>
    <property type="project" value="InterPro"/>
</dbReference>
<dbReference type="InterPro" id="IPR035906">
    <property type="entry name" value="MetI-like_sf"/>
</dbReference>
<evidence type="ECO:0000256" key="6">
    <source>
        <dbReference type="ARBA" id="ARBA00022989"/>
    </source>
</evidence>
<dbReference type="InterPro" id="IPR014341">
    <property type="entry name" value="Ectoine_EhuD"/>
</dbReference>
<sequence>MNYHWDWDAVREALPLLLEGFETTLLATVLGTLVAAVLGLALAVGGRAPTRWVTLPLAGLVTFVRSTPLLVQLAGAYAVFTTLDPLTIGVAVLGVHYSAYLAEVYRAGIDAVPRGQWEAARALSLTPGLTWRDVILPQAVRTVLPALGNYAISMFKETPFLAVITVAEMVAQAREYGADHFAYPEAFTLAGLVFLLASYPTSLALRKLEQRLGH</sequence>
<evidence type="ECO:0000256" key="5">
    <source>
        <dbReference type="ARBA" id="ARBA00022970"/>
    </source>
</evidence>
<dbReference type="CDD" id="cd06261">
    <property type="entry name" value="TM_PBP2"/>
    <property type="match status" value="1"/>
</dbReference>
<dbReference type="InterPro" id="IPR000515">
    <property type="entry name" value="MetI-like"/>
</dbReference>